<feature type="region of interest" description="Disordered" evidence="1">
    <location>
        <begin position="232"/>
        <end position="261"/>
    </location>
</feature>
<reference evidence="2" key="1">
    <citation type="journal article" date="2020" name="New Phytol.">
        <title>Comparative genomics reveals dynamic genome evolution in host specialist ectomycorrhizal fungi.</title>
        <authorList>
            <person name="Lofgren L.A."/>
            <person name="Nguyen N.H."/>
            <person name="Vilgalys R."/>
            <person name="Ruytinx J."/>
            <person name="Liao H.L."/>
            <person name="Branco S."/>
            <person name="Kuo A."/>
            <person name="LaButti K."/>
            <person name="Lipzen A."/>
            <person name="Andreopoulos W."/>
            <person name="Pangilinan J."/>
            <person name="Riley R."/>
            <person name="Hundley H."/>
            <person name="Na H."/>
            <person name="Barry K."/>
            <person name="Grigoriev I.V."/>
            <person name="Stajich J.E."/>
            <person name="Kennedy P.G."/>
        </authorList>
    </citation>
    <scope>NUCLEOTIDE SEQUENCE</scope>
    <source>
        <strain evidence="2">DOB743</strain>
    </source>
</reference>
<sequence>MPSPHSSSAPHFGGNPYKVPAFLQTVDQLGQDHGLSEKAIIKHTLQYTNSDDKELFQGLHTCKDPTPQHPETEELEVCQPAPHEEIPDDTPSTTVLVANELATTPQVIVSDTPMISDKPAISDPTPADLQSVEDMITMVIDMNVLTPVTPSLDPKPLADAIPEAPASDFGPSNASDYADLWDIDIGVFHYEPEASLHHQDTSDEFLFVSTVILVLTGYISWSRFSTHPMHPKMVQAPDDSNMKLGHQHPHLQHPPHQYPHL</sequence>
<name>A0A9P7A2T7_9AGAM</name>
<evidence type="ECO:0000256" key="1">
    <source>
        <dbReference type="SAM" id="MobiDB-lite"/>
    </source>
</evidence>
<accession>A0A9P7A2T7</accession>
<dbReference type="Proteomes" id="UP000714275">
    <property type="component" value="Unassembled WGS sequence"/>
</dbReference>
<keyword evidence="3" id="KW-1185">Reference proteome</keyword>
<proteinExistence type="predicted"/>
<organism evidence="2 3">
    <name type="scientific">Suillus placidus</name>
    <dbReference type="NCBI Taxonomy" id="48579"/>
    <lineage>
        <taxon>Eukaryota</taxon>
        <taxon>Fungi</taxon>
        <taxon>Dikarya</taxon>
        <taxon>Basidiomycota</taxon>
        <taxon>Agaricomycotina</taxon>
        <taxon>Agaricomycetes</taxon>
        <taxon>Agaricomycetidae</taxon>
        <taxon>Boletales</taxon>
        <taxon>Suillineae</taxon>
        <taxon>Suillaceae</taxon>
        <taxon>Suillus</taxon>
    </lineage>
</organism>
<comment type="caution">
    <text evidence="2">The sequence shown here is derived from an EMBL/GenBank/DDBJ whole genome shotgun (WGS) entry which is preliminary data.</text>
</comment>
<dbReference type="EMBL" id="JABBWD010000006">
    <property type="protein sequence ID" value="KAG1781373.1"/>
    <property type="molecule type" value="Genomic_DNA"/>
</dbReference>
<dbReference type="AlphaFoldDB" id="A0A9P7A2T7"/>
<evidence type="ECO:0000313" key="2">
    <source>
        <dbReference type="EMBL" id="KAG1781373.1"/>
    </source>
</evidence>
<gene>
    <name evidence="2" type="ORF">EV702DRAFT_1193554</name>
</gene>
<evidence type="ECO:0000313" key="3">
    <source>
        <dbReference type="Proteomes" id="UP000714275"/>
    </source>
</evidence>
<dbReference type="OrthoDB" id="2686676at2759"/>
<protein>
    <submittedName>
        <fullName evidence="2">Uncharacterized protein</fullName>
    </submittedName>
</protein>